<evidence type="ECO:0000256" key="3">
    <source>
        <dbReference type="ARBA" id="ARBA00022729"/>
    </source>
</evidence>
<dbReference type="EMBL" id="VSSQ01000030">
    <property type="protein sequence ID" value="MPL65984.1"/>
    <property type="molecule type" value="Genomic_DNA"/>
</dbReference>
<dbReference type="AlphaFoldDB" id="A0A644TGK2"/>
<comment type="caution">
    <text evidence="5">The sequence shown here is derived from an EMBL/GenBank/DDBJ whole genome shotgun (WGS) entry which is preliminary data.</text>
</comment>
<dbReference type="GO" id="GO:0030246">
    <property type="term" value="F:carbohydrate binding"/>
    <property type="evidence" value="ECO:0007669"/>
    <property type="project" value="UniProtKB-ARBA"/>
</dbReference>
<comment type="similarity">
    <text evidence="2">Belongs to the bacterial solute-binding protein 2 family.</text>
</comment>
<name>A0A644TGK2_9ZZZZ</name>
<dbReference type="Gene3D" id="3.40.50.2300">
    <property type="match status" value="2"/>
</dbReference>
<protein>
    <submittedName>
        <fullName evidence="5">Ribose import binding protein RbsB</fullName>
    </submittedName>
</protein>
<sequence>MKGKKLLLIAAALLLVVPKLFAAPVLIAFSVSTTSNPFYATMAQGVKDEAAALGFDVIILDAQNKIEKQVADVEDALTKNIKVLLINGVDDGAIPLAQKALGKGIPVMALQRNLNPGNMTAFIGTNNVVLGEQLIHWYASTLGGRPSKVLILTGTPGAASSEDRIKGINATLPKYPNIQVLASQTGYYDRAKSLPVAENMLLRFPEAEAILCLNDEMAMGALAAASSMNKRIKITGMDANPDALKAVAEGKLYMTIALPPYDIGRIGVQFARDVLAGKQVQAMKIMDVNFVTEKNVGQFRK</sequence>
<dbReference type="SUPFAM" id="SSF53822">
    <property type="entry name" value="Periplasmic binding protein-like I"/>
    <property type="match status" value="1"/>
</dbReference>
<dbReference type="InterPro" id="IPR028082">
    <property type="entry name" value="Peripla_BP_I"/>
</dbReference>
<evidence type="ECO:0000256" key="1">
    <source>
        <dbReference type="ARBA" id="ARBA00004196"/>
    </source>
</evidence>
<evidence type="ECO:0000313" key="5">
    <source>
        <dbReference type="EMBL" id="MPL65984.1"/>
    </source>
</evidence>
<organism evidence="5">
    <name type="scientific">bioreactor metagenome</name>
    <dbReference type="NCBI Taxonomy" id="1076179"/>
    <lineage>
        <taxon>unclassified sequences</taxon>
        <taxon>metagenomes</taxon>
        <taxon>ecological metagenomes</taxon>
    </lineage>
</organism>
<accession>A0A644TGK2</accession>
<dbReference type="GO" id="GO:0030313">
    <property type="term" value="C:cell envelope"/>
    <property type="evidence" value="ECO:0007669"/>
    <property type="project" value="UniProtKB-SubCell"/>
</dbReference>
<reference evidence="5" key="1">
    <citation type="submission" date="2019-08" db="EMBL/GenBank/DDBJ databases">
        <authorList>
            <person name="Kucharzyk K."/>
            <person name="Murdoch R.W."/>
            <person name="Higgins S."/>
            <person name="Loffler F."/>
        </authorList>
    </citation>
    <scope>NUCLEOTIDE SEQUENCE</scope>
</reference>
<feature type="domain" description="Periplasmic binding protein" evidence="4">
    <location>
        <begin position="27"/>
        <end position="279"/>
    </location>
</feature>
<keyword evidence="3" id="KW-0732">Signal</keyword>
<dbReference type="CDD" id="cd01536">
    <property type="entry name" value="PBP1_ABC_sugar_binding-like"/>
    <property type="match status" value="1"/>
</dbReference>
<dbReference type="PANTHER" id="PTHR46847">
    <property type="entry name" value="D-ALLOSE-BINDING PERIPLASMIC PROTEIN-RELATED"/>
    <property type="match status" value="1"/>
</dbReference>
<evidence type="ECO:0000256" key="2">
    <source>
        <dbReference type="ARBA" id="ARBA00007639"/>
    </source>
</evidence>
<dbReference type="Pfam" id="PF13407">
    <property type="entry name" value="Peripla_BP_4"/>
    <property type="match status" value="1"/>
</dbReference>
<comment type="subcellular location">
    <subcellularLocation>
        <location evidence="1">Cell envelope</location>
    </subcellularLocation>
</comment>
<evidence type="ECO:0000259" key="4">
    <source>
        <dbReference type="Pfam" id="PF13407"/>
    </source>
</evidence>
<dbReference type="InterPro" id="IPR025997">
    <property type="entry name" value="SBP_2_dom"/>
</dbReference>
<gene>
    <name evidence="5" type="primary">rbsB_1</name>
    <name evidence="5" type="ORF">SDC9_11651</name>
</gene>
<proteinExistence type="inferred from homology"/>
<dbReference type="PANTHER" id="PTHR46847:SF1">
    <property type="entry name" value="D-ALLOSE-BINDING PERIPLASMIC PROTEIN-RELATED"/>
    <property type="match status" value="1"/>
</dbReference>